<evidence type="ECO:0000313" key="2">
    <source>
        <dbReference type="EMBL" id="KAF1911019.1"/>
    </source>
</evidence>
<evidence type="ECO:0000313" key="3">
    <source>
        <dbReference type="Proteomes" id="UP000800096"/>
    </source>
</evidence>
<dbReference type="AlphaFoldDB" id="A0A6A5Q644"/>
<keyword evidence="1" id="KW-1133">Transmembrane helix</keyword>
<accession>A0A6A5Q644</accession>
<keyword evidence="3" id="KW-1185">Reference proteome</keyword>
<sequence>MFPDSVSSFIEKVPRIMLYMVVPSLVALAMTFTVFSRSASFRTLVAIAMLIPPPVLLLIHADDCSLSPVATAAHGPGEDGDATFRGATYFTMVGSATVGLLAATFLMLQTSGVLAVLSEMKRALCSWWHGQGWVFGLGWKPNRVDVAGGTWERSPGQGVDASWAEDQETRAYWAWRKAAEEKARAEASSWR</sequence>
<dbReference type="EMBL" id="ML979147">
    <property type="protein sequence ID" value="KAF1911019.1"/>
    <property type="molecule type" value="Genomic_DNA"/>
</dbReference>
<name>A0A6A5Q644_AMPQU</name>
<feature type="transmembrane region" description="Helical" evidence="1">
    <location>
        <begin position="43"/>
        <end position="61"/>
    </location>
</feature>
<keyword evidence="1" id="KW-0472">Membrane</keyword>
<feature type="transmembrane region" description="Helical" evidence="1">
    <location>
        <begin position="89"/>
        <end position="117"/>
    </location>
</feature>
<protein>
    <submittedName>
        <fullName evidence="2">Uncharacterized protein</fullName>
    </submittedName>
</protein>
<keyword evidence="1" id="KW-0812">Transmembrane</keyword>
<evidence type="ECO:0000256" key="1">
    <source>
        <dbReference type="SAM" id="Phobius"/>
    </source>
</evidence>
<proteinExistence type="predicted"/>
<reference evidence="2" key="1">
    <citation type="journal article" date="2020" name="Stud. Mycol.">
        <title>101 Dothideomycetes genomes: a test case for predicting lifestyles and emergence of pathogens.</title>
        <authorList>
            <person name="Haridas S."/>
            <person name="Albert R."/>
            <person name="Binder M."/>
            <person name="Bloem J."/>
            <person name="Labutti K."/>
            <person name="Salamov A."/>
            <person name="Andreopoulos B."/>
            <person name="Baker S."/>
            <person name="Barry K."/>
            <person name="Bills G."/>
            <person name="Bluhm B."/>
            <person name="Cannon C."/>
            <person name="Castanera R."/>
            <person name="Culley D."/>
            <person name="Daum C."/>
            <person name="Ezra D."/>
            <person name="Gonzalez J."/>
            <person name="Henrissat B."/>
            <person name="Kuo A."/>
            <person name="Liang C."/>
            <person name="Lipzen A."/>
            <person name="Lutzoni F."/>
            <person name="Magnuson J."/>
            <person name="Mondo S."/>
            <person name="Nolan M."/>
            <person name="Ohm R."/>
            <person name="Pangilinan J."/>
            <person name="Park H.-J."/>
            <person name="Ramirez L."/>
            <person name="Alfaro M."/>
            <person name="Sun H."/>
            <person name="Tritt A."/>
            <person name="Yoshinaga Y."/>
            <person name="Zwiers L.-H."/>
            <person name="Turgeon B."/>
            <person name="Goodwin S."/>
            <person name="Spatafora J."/>
            <person name="Crous P."/>
            <person name="Grigoriev I."/>
        </authorList>
    </citation>
    <scope>NUCLEOTIDE SEQUENCE</scope>
    <source>
        <strain evidence="2">HMLAC05119</strain>
    </source>
</reference>
<gene>
    <name evidence="2" type="ORF">BDU57DRAFT_115006</name>
</gene>
<feature type="transmembrane region" description="Helical" evidence="1">
    <location>
        <begin position="16"/>
        <end position="36"/>
    </location>
</feature>
<organism evidence="2 3">
    <name type="scientific">Ampelomyces quisqualis</name>
    <name type="common">Powdery mildew agent</name>
    <dbReference type="NCBI Taxonomy" id="50730"/>
    <lineage>
        <taxon>Eukaryota</taxon>
        <taxon>Fungi</taxon>
        <taxon>Dikarya</taxon>
        <taxon>Ascomycota</taxon>
        <taxon>Pezizomycotina</taxon>
        <taxon>Dothideomycetes</taxon>
        <taxon>Pleosporomycetidae</taxon>
        <taxon>Pleosporales</taxon>
        <taxon>Pleosporineae</taxon>
        <taxon>Phaeosphaeriaceae</taxon>
        <taxon>Ampelomyces</taxon>
    </lineage>
</organism>
<dbReference type="Proteomes" id="UP000800096">
    <property type="component" value="Unassembled WGS sequence"/>
</dbReference>